<accession>A0A0D6QC56</accession>
<dbReference type="Pfam" id="PF04632">
    <property type="entry name" value="FUSC"/>
    <property type="match status" value="1"/>
</dbReference>
<reference evidence="8 9" key="1">
    <citation type="submission" date="2012-11" db="EMBL/GenBank/DDBJ databases">
        <title>Whole genome sequence of Gluconacetobacter xylinus NBRC 13693.</title>
        <authorList>
            <person name="Azuma Y."/>
            <person name="Higashiura N."/>
            <person name="Hirakawa H."/>
            <person name="Matsushita K."/>
        </authorList>
    </citation>
    <scope>NUCLEOTIDE SEQUENCE [LARGE SCALE GENOMIC DNA]</scope>
    <source>
        <strain evidence="8 9">NBRC 13693</strain>
    </source>
</reference>
<evidence type="ECO:0000256" key="2">
    <source>
        <dbReference type="ARBA" id="ARBA00022448"/>
    </source>
</evidence>
<comment type="caution">
    <text evidence="8">The sequence shown here is derived from an EMBL/GenBank/DDBJ whole genome shotgun (WGS) entry which is preliminary data.</text>
</comment>
<dbReference type="PANTHER" id="PTHR30509:SF9">
    <property type="entry name" value="MULTIDRUG RESISTANCE PROTEIN MDTO"/>
    <property type="match status" value="1"/>
</dbReference>
<feature type="transmembrane region" description="Helical" evidence="7">
    <location>
        <begin position="170"/>
        <end position="191"/>
    </location>
</feature>
<evidence type="ECO:0000256" key="3">
    <source>
        <dbReference type="ARBA" id="ARBA00022475"/>
    </source>
</evidence>
<feature type="transmembrane region" description="Helical" evidence="7">
    <location>
        <begin position="88"/>
        <end position="107"/>
    </location>
</feature>
<keyword evidence="3" id="KW-1003">Cell membrane</keyword>
<dbReference type="RefSeq" id="WP_242405486.1">
    <property type="nucleotide sequence ID" value="NZ_BANJ01000081.1"/>
</dbReference>
<evidence type="ECO:0000256" key="5">
    <source>
        <dbReference type="ARBA" id="ARBA00022989"/>
    </source>
</evidence>
<dbReference type="EMBL" id="BANJ01000081">
    <property type="protein sequence ID" value="GAO01005.1"/>
    <property type="molecule type" value="Genomic_DNA"/>
</dbReference>
<protein>
    <submittedName>
        <fullName evidence="8">Fusaric acid resistance protein FusB</fullName>
    </submittedName>
</protein>
<evidence type="ECO:0000256" key="7">
    <source>
        <dbReference type="SAM" id="Phobius"/>
    </source>
</evidence>
<keyword evidence="4 7" id="KW-0812">Transmembrane</keyword>
<dbReference type="AlphaFoldDB" id="A0A0D6QC56"/>
<feature type="transmembrane region" description="Helical" evidence="7">
    <location>
        <begin position="457"/>
        <end position="476"/>
    </location>
</feature>
<feature type="transmembrane region" description="Helical" evidence="7">
    <location>
        <begin position="533"/>
        <end position="555"/>
    </location>
</feature>
<dbReference type="GO" id="GO:0022857">
    <property type="term" value="F:transmembrane transporter activity"/>
    <property type="evidence" value="ECO:0007669"/>
    <property type="project" value="InterPro"/>
</dbReference>
<name>A0A0D6QC56_KOMXY</name>
<keyword evidence="6 7" id="KW-0472">Membrane</keyword>
<comment type="subcellular location">
    <subcellularLocation>
        <location evidence="1">Cell membrane</location>
        <topology evidence="1">Multi-pass membrane protein</topology>
    </subcellularLocation>
</comment>
<evidence type="ECO:0000256" key="4">
    <source>
        <dbReference type="ARBA" id="ARBA00022692"/>
    </source>
</evidence>
<dbReference type="GO" id="GO:0005886">
    <property type="term" value="C:plasma membrane"/>
    <property type="evidence" value="ECO:0007669"/>
    <property type="project" value="UniProtKB-SubCell"/>
</dbReference>
<dbReference type="Proteomes" id="UP000032683">
    <property type="component" value="Unassembled WGS sequence"/>
</dbReference>
<gene>
    <name evidence="8" type="ORF">Gxy13693_081_007</name>
</gene>
<dbReference type="PANTHER" id="PTHR30509">
    <property type="entry name" value="P-HYDROXYBENZOIC ACID EFFLUX PUMP SUBUNIT-RELATED"/>
    <property type="match status" value="1"/>
</dbReference>
<organism evidence="8 9">
    <name type="scientific">Komagataeibacter xylinus NBRC 13693</name>
    <dbReference type="NCBI Taxonomy" id="1234668"/>
    <lineage>
        <taxon>Bacteria</taxon>
        <taxon>Pseudomonadati</taxon>
        <taxon>Pseudomonadota</taxon>
        <taxon>Alphaproteobacteria</taxon>
        <taxon>Acetobacterales</taxon>
        <taxon>Acetobacteraceae</taxon>
        <taxon>Komagataeibacter</taxon>
    </lineage>
</organism>
<proteinExistence type="predicted"/>
<keyword evidence="5 7" id="KW-1133">Transmembrane helix</keyword>
<feature type="transmembrane region" description="Helical" evidence="7">
    <location>
        <begin position="113"/>
        <end position="131"/>
    </location>
</feature>
<feature type="transmembrane region" description="Helical" evidence="7">
    <location>
        <begin position="138"/>
        <end position="155"/>
    </location>
</feature>
<feature type="transmembrane region" description="Helical" evidence="7">
    <location>
        <begin position="39"/>
        <end position="59"/>
    </location>
</feature>
<sequence>MIQIARVATARRPAACVVSVMGGWLRRFRWLYAPRAADFGFALRTTIAALLALVIALWMEMDDPQWAAMTTWIVAQNSRGQSMSKARWRLLGTVCGAVAGVTLIAAMPQSSWLFFPVLAAWVGICCGLATFLRNFHSYALVLMAFTSGLIALNAADDPRDVFAIAMSRSTYIFLGILCESGLASVFAPNLTDVAHTEITRRVAATVGQAAQALTGMMAGRDAGFLRSRTLLGSVFSISDQIEFSEVEMQHRTHAGDHARAALAAVAVVMSRGLGLAARIREAGAVPPAFTNSLAMAKALFADMQAQMDGPDPVAAVPGLRARIRMLSAECRQQLVNDIIAVSGPVPMDAAGSQTHLDGYILNASLGVLLVRLDAALAHLAATQVAPAHDHFHFSTPPWRDRTDAWHNGVRSAGAVLMGGLVWEVTGWPDGATFAMFVVVTCSRFAANENPVQDSLGFLRGAVWAVVVAAFLTFVVLPRQAVWETLVASLFVPMMVGGLALRDARTVGTAAPYNNFLPFMVYPGNQSRLDELTFFNTNSAVVLGIWCSVLVFRLVLPFDQDAERWRMRRQMVGDLRRIARAATIPDTGAWVNTLTARFARLVRHSTTMSDAQTNAYLDGVLAAMTVGLNLIRLRRMLDRGSLPPDARQAVERTVAGFAAWRGQPPAALAHRAADALACVRARVAGEGNLSRRLDLGWSVAYLEILVRELVAHARFFDITHRFHVPPDSRFIRPGIPAATPRNQP</sequence>
<evidence type="ECO:0000256" key="6">
    <source>
        <dbReference type="ARBA" id="ARBA00023136"/>
    </source>
</evidence>
<keyword evidence="2" id="KW-0813">Transport</keyword>
<feature type="transmembrane region" description="Helical" evidence="7">
    <location>
        <begin position="482"/>
        <end position="500"/>
    </location>
</feature>
<dbReference type="InterPro" id="IPR006726">
    <property type="entry name" value="PHBA_efflux_AaeB/fusaric-R"/>
</dbReference>
<evidence type="ECO:0000313" key="9">
    <source>
        <dbReference type="Proteomes" id="UP000032683"/>
    </source>
</evidence>
<evidence type="ECO:0000313" key="8">
    <source>
        <dbReference type="EMBL" id="GAO01005.1"/>
    </source>
</evidence>
<evidence type="ECO:0000256" key="1">
    <source>
        <dbReference type="ARBA" id="ARBA00004651"/>
    </source>
</evidence>